<accession>A0A927HBE5</accession>
<dbReference type="RefSeq" id="WP_190999193.1">
    <property type="nucleotide sequence ID" value="NZ_JACXSI010000041.1"/>
</dbReference>
<keyword evidence="1" id="KW-1133">Transmembrane helix</keyword>
<evidence type="ECO:0000313" key="3">
    <source>
        <dbReference type="Proteomes" id="UP000602076"/>
    </source>
</evidence>
<dbReference type="InterPro" id="IPR005325">
    <property type="entry name" value="DUF308_memb"/>
</dbReference>
<keyword evidence="3" id="KW-1185">Reference proteome</keyword>
<proteinExistence type="predicted"/>
<organism evidence="2 3">
    <name type="scientific">Peribacillus faecalis</name>
    <dbReference type="NCBI Taxonomy" id="2772559"/>
    <lineage>
        <taxon>Bacteria</taxon>
        <taxon>Bacillati</taxon>
        <taxon>Bacillota</taxon>
        <taxon>Bacilli</taxon>
        <taxon>Bacillales</taxon>
        <taxon>Bacillaceae</taxon>
        <taxon>Peribacillus</taxon>
    </lineage>
</organism>
<dbReference type="AlphaFoldDB" id="A0A927HBE5"/>
<feature type="transmembrane region" description="Helical" evidence="1">
    <location>
        <begin position="7"/>
        <end position="26"/>
    </location>
</feature>
<feature type="transmembrane region" description="Helical" evidence="1">
    <location>
        <begin position="63"/>
        <end position="81"/>
    </location>
</feature>
<dbReference type="InterPro" id="IPR052712">
    <property type="entry name" value="Acid_resist_chaperone_HdeD"/>
</dbReference>
<feature type="transmembrane region" description="Helical" evidence="1">
    <location>
        <begin position="87"/>
        <end position="108"/>
    </location>
</feature>
<dbReference type="Pfam" id="PF03729">
    <property type="entry name" value="DUF308"/>
    <property type="match status" value="1"/>
</dbReference>
<evidence type="ECO:0000313" key="2">
    <source>
        <dbReference type="EMBL" id="MBD3109655.1"/>
    </source>
</evidence>
<feature type="transmembrane region" description="Helical" evidence="1">
    <location>
        <begin position="32"/>
        <end position="56"/>
    </location>
</feature>
<dbReference type="PANTHER" id="PTHR34989:SF1">
    <property type="entry name" value="PROTEIN HDED"/>
    <property type="match status" value="1"/>
</dbReference>
<reference evidence="2" key="1">
    <citation type="submission" date="2020-09" db="EMBL/GenBank/DDBJ databases">
        <title>Bacillus faecalis sp. nov., a moderately halophilic bacterium isolated from cow faeces.</title>
        <authorList>
            <person name="Jiang L."/>
            <person name="Lee J."/>
        </authorList>
    </citation>
    <scope>NUCLEOTIDE SEQUENCE</scope>
    <source>
        <strain evidence="2">AGMB 02131</strain>
    </source>
</reference>
<protein>
    <submittedName>
        <fullName evidence="2">HdeD family acid-resistance protein</fullName>
    </submittedName>
</protein>
<dbReference type="PANTHER" id="PTHR34989">
    <property type="entry name" value="PROTEIN HDED"/>
    <property type="match status" value="1"/>
</dbReference>
<sequence length="174" mass="19463">MMKKTWTWLVMISGVAMLFLGVWFLFHPAISLLTFTSFIGVLLMINGIFLIVNYIVNYTYTSAWVLIEGIVTTLIAVIILLNSRMTVLTLTAMFGIWVIFSGLVRIIAAFAVKKAEISNWVWILTFGVITTVFGFVMLSNPIIGVIGIVVAMGVFFIIQGINAINTFFFLRAVY</sequence>
<evidence type="ECO:0000256" key="1">
    <source>
        <dbReference type="SAM" id="Phobius"/>
    </source>
</evidence>
<dbReference type="Proteomes" id="UP000602076">
    <property type="component" value="Unassembled WGS sequence"/>
</dbReference>
<name>A0A927HBE5_9BACI</name>
<dbReference type="GO" id="GO:0005886">
    <property type="term" value="C:plasma membrane"/>
    <property type="evidence" value="ECO:0007669"/>
    <property type="project" value="TreeGrafter"/>
</dbReference>
<gene>
    <name evidence="2" type="ORF">IEO70_15005</name>
</gene>
<dbReference type="EMBL" id="JACXSI010000041">
    <property type="protein sequence ID" value="MBD3109655.1"/>
    <property type="molecule type" value="Genomic_DNA"/>
</dbReference>
<keyword evidence="1" id="KW-0812">Transmembrane</keyword>
<feature type="transmembrane region" description="Helical" evidence="1">
    <location>
        <begin position="145"/>
        <end position="170"/>
    </location>
</feature>
<feature type="transmembrane region" description="Helical" evidence="1">
    <location>
        <begin position="120"/>
        <end position="139"/>
    </location>
</feature>
<keyword evidence="1" id="KW-0472">Membrane</keyword>
<comment type="caution">
    <text evidence="2">The sequence shown here is derived from an EMBL/GenBank/DDBJ whole genome shotgun (WGS) entry which is preliminary data.</text>
</comment>